<comment type="caution">
    <text evidence="3">The sequence shown here is derived from an EMBL/GenBank/DDBJ whole genome shotgun (WGS) entry which is preliminary data.</text>
</comment>
<keyword evidence="2" id="KW-0472">Membrane</keyword>
<feature type="transmembrane region" description="Helical" evidence="2">
    <location>
        <begin position="33"/>
        <end position="55"/>
    </location>
</feature>
<proteinExistence type="predicted"/>
<accession>A0ABU8LPM8</accession>
<evidence type="ECO:0008006" key="5">
    <source>
        <dbReference type="Google" id="ProtNLM"/>
    </source>
</evidence>
<keyword evidence="2" id="KW-1133">Transmembrane helix</keyword>
<keyword evidence="2" id="KW-0812">Transmembrane</keyword>
<evidence type="ECO:0000313" key="3">
    <source>
        <dbReference type="EMBL" id="MEJ1154229.1"/>
    </source>
</evidence>
<evidence type="ECO:0000256" key="1">
    <source>
        <dbReference type="SAM" id="MobiDB-lite"/>
    </source>
</evidence>
<dbReference type="Proteomes" id="UP001368654">
    <property type="component" value="Unassembled WGS sequence"/>
</dbReference>
<dbReference type="RefSeq" id="WP_337336672.1">
    <property type="nucleotide sequence ID" value="NZ_JBBDGL010000001.1"/>
</dbReference>
<dbReference type="EMBL" id="JBBDGL010000001">
    <property type="protein sequence ID" value="MEJ1154229.1"/>
    <property type="molecule type" value="Genomic_DNA"/>
</dbReference>
<feature type="region of interest" description="Disordered" evidence="1">
    <location>
        <begin position="63"/>
        <end position="110"/>
    </location>
</feature>
<evidence type="ECO:0000313" key="4">
    <source>
        <dbReference type="Proteomes" id="UP001368654"/>
    </source>
</evidence>
<sequence length="212" mass="21815">MTDDNPSHERDAGADVVIGDSEEAVAPPQRRRLALFIGGGVLIVVGLVLGIWAFLPGPSEPVAGPTPSVTPSETPIATPTTTTSVAPESTATAAAEESDEGATESAPPAEPDAATAVINSFTVSPETAVCADDRASTVALTFSWSTSDAEVAWIAEGTNDASVQPFEQVAVNSSSYTGLEYECFAQEQLFTLTVRGEAGNTSVSVSVVRQLD</sequence>
<keyword evidence="4" id="KW-1185">Reference proteome</keyword>
<feature type="compositionally biased region" description="Low complexity" evidence="1">
    <location>
        <begin position="70"/>
        <end position="95"/>
    </location>
</feature>
<protein>
    <recommendedName>
        <fullName evidence="5">Ig-like domain-containing protein</fullName>
    </recommendedName>
</protein>
<gene>
    <name evidence="3" type="ORF">WDU96_01275</name>
</gene>
<reference evidence="3 4" key="1">
    <citation type="submission" date="2024-02" db="EMBL/GenBank/DDBJ databases">
        <authorList>
            <person name="Saticioglu I.B."/>
        </authorList>
    </citation>
    <scope>NUCLEOTIDE SEQUENCE [LARGE SCALE GENOMIC DNA]</scope>
    <source>
        <strain evidence="3 4">Mu-86</strain>
    </source>
</reference>
<evidence type="ECO:0000256" key="2">
    <source>
        <dbReference type="SAM" id="Phobius"/>
    </source>
</evidence>
<organism evidence="3 4">
    <name type="scientific">Microbacterium marmarense</name>
    <dbReference type="NCBI Taxonomy" id="3122051"/>
    <lineage>
        <taxon>Bacteria</taxon>
        <taxon>Bacillati</taxon>
        <taxon>Actinomycetota</taxon>
        <taxon>Actinomycetes</taxon>
        <taxon>Micrococcales</taxon>
        <taxon>Microbacteriaceae</taxon>
        <taxon>Microbacterium</taxon>
    </lineage>
</organism>
<name>A0ABU8LPM8_9MICO</name>